<organism evidence="1 2">
    <name type="scientific">Paramecium sonneborni</name>
    <dbReference type="NCBI Taxonomy" id="65129"/>
    <lineage>
        <taxon>Eukaryota</taxon>
        <taxon>Sar</taxon>
        <taxon>Alveolata</taxon>
        <taxon>Ciliophora</taxon>
        <taxon>Intramacronucleata</taxon>
        <taxon>Oligohymenophorea</taxon>
        <taxon>Peniculida</taxon>
        <taxon>Parameciidae</taxon>
        <taxon>Paramecium</taxon>
    </lineage>
</organism>
<reference evidence="1" key="1">
    <citation type="submission" date="2021-01" db="EMBL/GenBank/DDBJ databases">
        <authorList>
            <consortium name="Genoscope - CEA"/>
            <person name="William W."/>
        </authorList>
    </citation>
    <scope>NUCLEOTIDE SEQUENCE</scope>
</reference>
<evidence type="ECO:0000313" key="2">
    <source>
        <dbReference type="Proteomes" id="UP000692954"/>
    </source>
</evidence>
<comment type="caution">
    <text evidence="1">The sequence shown here is derived from an EMBL/GenBank/DDBJ whole genome shotgun (WGS) entry which is preliminary data.</text>
</comment>
<keyword evidence="2" id="KW-1185">Reference proteome</keyword>
<gene>
    <name evidence="1" type="ORF">PSON_ATCC_30995.1.T2380019</name>
</gene>
<proteinExistence type="predicted"/>
<sequence length="105" mass="12727">MNQKILLKINKNQMIKNFMPELRLQLNIYMTIKRVFDMKFDNNKQHKDINFQELKKTLKISQITFPSQVHQFLLNVSLDQLKLQIYDIHKQFFNNVPKRTCSKQS</sequence>
<name>A0A8S1RQZ9_9CILI</name>
<dbReference type="Proteomes" id="UP000692954">
    <property type="component" value="Unassembled WGS sequence"/>
</dbReference>
<evidence type="ECO:0000313" key="1">
    <source>
        <dbReference type="EMBL" id="CAD8129702.1"/>
    </source>
</evidence>
<dbReference type="AlphaFoldDB" id="A0A8S1RQZ9"/>
<dbReference type="EMBL" id="CAJJDN010000238">
    <property type="protein sequence ID" value="CAD8129702.1"/>
    <property type="molecule type" value="Genomic_DNA"/>
</dbReference>
<accession>A0A8S1RQZ9</accession>
<protein>
    <submittedName>
        <fullName evidence="1">Uncharacterized protein</fullName>
    </submittedName>
</protein>